<keyword evidence="3" id="KW-1185">Reference proteome</keyword>
<protein>
    <submittedName>
        <fullName evidence="1">Uncharacterized protein</fullName>
    </submittedName>
</protein>
<dbReference type="AlphaFoldDB" id="A0A8S0W1M4"/>
<reference evidence="2" key="1">
    <citation type="submission" date="2014-11" db="EMBL/GenBank/DDBJ databases">
        <authorList>
            <person name="Hornung B.V."/>
        </authorList>
    </citation>
    <scope>NUCLEOTIDE SEQUENCE</scope>
    <source>
        <strain evidence="2">INE</strain>
    </source>
</reference>
<dbReference type="EMBL" id="LR746496">
    <property type="protein sequence ID" value="CAA7599548.1"/>
    <property type="molecule type" value="Genomic_DNA"/>
</dbReference>
<name>A0A8S0W1M4_9FIRM</name>
<dbReference type="Proteomes" id="UP000836597">
    <property type="component" value="Chromosome"/>
</dbReference>
<evidence type="ECO:0000313" key="1">
    <source>
        <dbReference type="EMBL" id="CAA7599548.1"/>
    </source>
</evidence>
<organism evidence="1">
    <name type="scientific">Acididesulfobacillus acetoxydans</name>
    <dbReference type="NCBI Taxonomy" id="1561005"/>
    <lineage>
        <taxon>Bacteria</taxon>
        <taxon>Bacillati</taxon>
        <taxon>Bacillota</taxon>
        <taxon>Clostridia</taxon>
        <taxon>Eubacteriales</taxon>
        <taxon>Peptococcaceae</taxon>
        <taxon>Acididesulfobacillus</taxon>
    </lineage>
</organism>
<evidence type="ECO:0000313" key="2">
    <source>
        <dbReference type="EMBL" id="CEJ07743.1"/>
    </source>
</evidence>
<proteinExistence type="predicted"/>
<accession>A0A8S0W1M4</accession>
<gene>
    <name evidence="1" type="ORF">DEACI_0174</name>
    <name evidence="2" type="ORF">DEACI_2209</name>
</gene>
<dbReference type="EMBL" id="CDGJ01000065">
    <property type="protein sequence ID" value="CEJ07743.1"/>
    <property type="molecule type" value="Genomic_DNA"/>
</dbReference>
<dbReference type="Proteomes" id="UP001071230">
    <property type="component" value="Unassembled WGS sequence"/>
</dbReference>
<evidence type="ECO:0000313" key="3">
    <source>
        <dbReference type="Proteomes" id="UP001071230"/>
    </source>
</evidence>
<dbReference type="KEGG" id="aacx:DEACI_0174"/>
<reference evidence="1" key="2">
    <citation type="submission" date="2020-01" db="EMBL/GenBank/DDBJ databases">
        <authorList>
            <person name="Hornung B."/>
        </authorList>
    </citation>
    <scope>NUCLEOTIDE SEQUENCE</scope>
    <source>
        <strain evidence="1">PacBioINE</strain>
    </source>
</reference>
<sequence>MITIGGLPVVAPASLRPNLSYCQLSGGQEDGHGKVGKGNTSVQRYCKHCKVISIRGGQKRQNTLK</sequence>